<evidence type="ECO:0000256" key="1">
    <source>
        <dbReference type="SAM" id="Phobius"/>
    </source>
</evidence>
<sequence>MRHLLALAAAVLLTAGVAGVVLGESDDSPGLQLLGGLLVIGAVAIGVRVLRARR</sequence>
<accession>A0ABS2IQA7</accession>
<feature type="transmembrane region" description="Helical" evidence="1">
    <location>
        <begin position="33"/>
        <end position="50"/>
    </location>
</feature>
<reference evidence="2 3" key="1">
    <citation type="submission" date="2021-02" db="EMBL/GenBank/DDBJ databases">
        <authorList>
            <person name="Ra J.-S."/>
        </authorList>
    </citation>
    <scope>NUCLEOTIDE SEQUENCE [LARGE SCALE GENOMIC DNA]</scope>
    <source>
        <strain evidence="2 3">MMS20-R1-14</strain>
    </source>
</reference>
<keyword evidence="1" id="KW-0812">Transmembrane</keyword>
<dbReference type="EMBL" id="JAFEUC010000003">
    <property type="protein sequence ID" value="MBM7076527.1"/>
    <property type="molecule type" value="Genomic_DNA"/>
</dbReference>
<comment type="caution">
    <text evidence="2">The sequence shown here is derived from an EMBL/GenBank/DDBJ whole genome shotgun (WGS) entry which is preliminary data.</text>
</comment>
<gene>
    <name evidence="2" type="ORF">JQX11_09205</name>
</gene>
<organism evidence="2 3">
    <name type="scientific">Micromonospora humida</name>
    <dbReference type="NCBI Taxonomy" id="2809018"/>
    <lineage>
        <taxon>Bacteria</taxon>
        <taxon>Bacillati</taxon>
        <taxon>Actinomycetota</taxon>
        <taxon>Actinomycetes</taxon>
        <taxon>Micromonosporales</taxon>
        <taxon>Micromonosporaceae</taxon>
        <taxon>Micromonospora</taxon>
    </lineage>
</organism>
<name>A0ABS2IQA7_9ACTN</name>
<dbReference type="Proteomes" id="UP001518872">
    <property type="component" value="Unassembled WGS sequence"/>
</dbReference>
<dbReference type="RefSeq" id="WP_204924547.1">
    <property type="nucleotide sequence ID" value="NZ_JAFEUC010000003.1"/>
</dbReference>
<protein>
    <submittedName>
        <fullName evidence="2">Uncharacterized protein</fullName>
    </submittedName>
</protein>
<keyword evidence="1" id="KW-1133">Transmembrane helix</keyword>
<evidence type="ECO:0000313" key="2">
    <source>
        <dbReference type="EMBL" id="MBM7076527.1"/>
    </source>
</evidence>
<proteinExistence type="predicted"/>
<keyword evidence="3" id="KW-1185">Reference proteome</keyword>
<evidence type="ECO:0000313" key="3">
    <source>
        <dbReference type="Proteomes" id="UP001518872"/>
    </source>
</evidence>
<keyword evidence="1" id="KW-0472">Membrane</keyword>